<dbReference type="RefSeq" id="WP_246103818.1">
    <property type="nucleotide sequence ID" value="NZ_BJVC01000004.1"/>
</dbReference>
<feature type="chain" id="PRO_5022118427" description="DUF5666 domain-containing protein" evidence="2">
    <location>
        <begin position="41"/>
        <end position="228"/>
    </location>
</feature>
<feature type="compositionally biased region" description="Low complexity" evidence="1">
    <location>
        <begin position="218"/>
        <end position="228"/>
    </location>
</feature>
<dbReference type="EMBL" id="BJVC01000004">
    <property type="protein sequence ID" value="GEL02826.1"/>
    <property type="molecule type" value="Genomic_DNA"/>
</dbReference>
<comment type="caution">
    <text evidence="3">The sequence shown here is derived from an EMBL/GenBank/DDBJ whole genome shotgun (WGS) entry which is preliminary data.</text>
</comment>
<evidence type="ECO:0000256" key="1">
    <source>
        <dbReference type="SAM" id="MobiDB-lite"/>
    </source>
</evidence>
<gene>
    <name evidence="3" type="ORF">SSA02_19890</name>
</gene>
<feature type="signal peptide" evidence="2">
    <location>
        <begin position="1"/>
        <end position="40"/>
    </location>
</feature>
<evidence type="ECO:0000313" key="4">
    <source>
        <dbReference type="Proteomes" id="UP000321405"/>
    </source>
</evidence>
<proteinExistence type="predicted"/>
<sequence length="228" mass="24293">MVSSTQRKAGRWTGPFLRPALAALSLAVAGGAIPSSPAFAQAVITGNQTTTATVETVDAQTRMVLLRDRKGGLITLTIPRDARDLPRLEPGDRISLRFFQTMAADIATPGSPQPESTVSSARGYARRHPHGTMVSFQRERVRILAVDPAAHKVTFIDPSDITRTVTIRKKAMQALLPSLKVGDQVDVTTMDAVSFSVLNRTINGDVSVTEKAGTQETPKAAAKPAPGP</sequence>
<protein>
    <recommendedName>
        <fullName evidence="5">DUF5666 domain-containing protein</fullName>
    </recommendedName>
</protein>
<keyword evidence="4" id="KW-1185">Reference proteome</keyword>
<evidence type="ECO:0000313" key="3">
    <source>
        <dbReference type="EMBL" id="GEL02826.1"/>
    </source>
</evidence>
<keyword evidence="2" id="KW-0732">Signal</keyword>
<feature type="region of interest" description="Disordered" evidence="1">
    <location>
        <begin position="106"/>
        <end position="126"/>
    </location>
</feature>
<feature type="compositionally biased region" description="Polar residues" evidence="1">
    <location>
        <begin position="208"/>
        <end position="217"/>
    </location>
</feature>
<dbReference type="Proteomes" id="UP000321405">
    <property type="component" value="Unassembled WGS sequence"/>
</dbReference>
<dbReference type="AlphaFoldDB" id="A0A511BR63"/>
<name>A0A511BR63_9PROT</name>
<reference evidence="3 4" key="1">
    <citation type="submission" date="2019-07" db="EMBL/GenBank/DDBJ databases">
        <title>Whole genome shotgun sequence of Swaminathania salitolerans NBRC 104436.</title>
        <authorList>
            <person name="Hosoyama A."/>
            <person name="Uohara A."/>
            <person name="Ohji S."/>
            <person name="Ichikawa N."/>
        </authorList>
    </citation>
    <scope>NUCLEOTIDE SEQUENCE [LARGE SCALE GENOMIC DNA]</scope>
    <source>
        <strain evidence="3 4">NBRC 104436</strain>
    </source>
</reference>
<organism evidence="3 4">
    <name type="scientific">Swaminathania salitolerans</name>
    <dbReference type="NCBI Taxonomy" id="182838"/>
    <lineage>
        <taxon>Bacteria</taxon>
        <taxon>Pseudomonadati</taxon>
        <taxon>Pseudomonadota</taxon>
        <taxon>Alphaproteobacteria</taxon>
        <taxon>Acetobacterales</taxon>
        <taxon>Acetobacteraceae</taxon>
        <taxon>Swaminathania</taxon>
    </lineage>
</organism>
<evidence type="ECO:0008006" key="5">
    <source>
        <dbReference type="Google" id="ProtNLM"/>
    </source>
</evidence>
<feature type="region of interest" description="Disordered" evidence="1">
    <location>
        <begin position="208"/>
        <end position="228"/>
    </location>
</feature>
<accession>A0A511BR63</accession>
<evidence type="ECO:0000256" key="2">
    <source>
        <dbReference type="SAM" id="SignalP"/>
    </source>
</evidence>